<reference evidence="1" key="1">
    <citation type="journal article" date="2023" name="PLoS Negl. Trop. Dis.">
        <title>A genome sequence for Biomphalaria pfeifferi, the major vector snail for the human-infecting parasite Schistosoma mansoni.</title>
        <authorList>
            <person name="Bu L."/>
            <person name="Lu L."/>
            <person name="Laidemitt M.R."/>
            <person name="Zhang S.M."/>
            <person name="Mutuku M."/>
            <person name="Mkoji G."/>
            <person name="Steinauer M."/>
            <person name="Loker E.S."/>
        </authorList>
    </citation>
    <scope>NUCLEOTIDE SEQUENCE</scope>
    <source>
        <strain evidence="1">KasaAsao</strain>
    </source>
</reference>
<organism evidence="1 2">
    <name type="scientific">Biomphalaria pfeifferi</name>
    <name type="common">Bloodfluke planorb</name>
    <name type="synonym">Freshwater snail</name>
    <dbReference type="NCBI Taxonomy" id="112525"/>
    <lineage>
        <taxon>Eukaryota</taxon>
        <taxon>Metazoa</taxon>
        <taxon>Spiralia</taxon>
        <taxon>Lophotrochozoa</taxon>
        <taxon>Mollusca</taxon>
        <taxon>Gastropoda</taxon>
        <taxon>Heterobranchia</taxon>
        <taxon>Euthyneura</taxon>
        <taxon>Panpulmonata</taxon>
        <taxon>Hygrophila</taxon>
        <taxon>Lymnaeoidea</taxon>
        <taxon>Planorbidae</taxon>
        <taxon>Biomphalaria</taxon>
    </lineage>
</organism>
<keyword evidence="2" id="KW-1185">Reference proteome</keyword>
<comment type="caution">
    <text evidence="1">The sequence shown here is derived from an EMBL/GenBank/DDBJ whole genome shotgun (WGS) entry which is preliminary data.</text>
</comment>
<dbReference type="AlphaFoldDB" id="A0AAD8B410"/>
<sequence>MDDSIPRSIDELIEQAQVIGIERKELSQFVLNQQRPDLERLTLEMEIKAMEADEIKQIREVEDKRLERKLEIKLSIHVDELYKVEMDISDLNCNIVEGNRAYNMKSLTEYNDKSDKADEAAVSEIEDKREEIENVSLNK</sequence>
<gene>
    <name evidence="1" type="ORF">Bpfe_023023</name>
</gene>
<dbReference type="EMBL" id="JASAOG010000149">
    <property type="protein sequence ID" value="KAK0047596.1"/>
    <property type="molecule type" value="Genomic_DNA"/>
</dbReference>
<name>A0AAD8B410_BIOPF</name>
<evidence type="ECO:0000313" key="1">
    <source>
        <dbReference type="EMBL" id="KAK0047596.1"/>
    </source>
</evidence>
<dbReference type="Proteomes" id="UP001233172">
    <property type="component" value="Unassembled WGS sequence"/>
</dbReference>
<reference evidence="1" key="2">
    <citation type="submission" date="2023-04" db="EMBL/GenBank/DDBJ databases">
        <authorList>
            <person name="Bu L."/>
            <person name="Lu L."/>
            <person name="Laidemitt M.R."/>
            <person name="Zhang S.M."/>
            <person name="Mutuku M."/>
            <person name="Mkoji G."/>
            <person name="Steinauer M."/>
            <person name="Loker E.S."/>
        </authorList>
    </citation>
    <scope>NUCLEOTIDE SEQUENCE</scope>
    <source>
        <strain evidence="1">KasaAsao</strain>
        <tissue evidence="1">Whole Snail</tissue>
    </source>
</reference>
<evidence type="ECO:0000313" key="2">
    <source>
        <dbReference type="Proteomes" id="UP001233172"/>
    </source>
</evidence>
<accession>A0AAD8B410</accession>
<proteinExistence type="predicted"/>
<protein>
    <submittedName>
        <fullName evidence="1">Reticulocyte-binding protein PFD0110w-like isoform X1</fullName>
    </submittedName>
</protein>